<feature type="compositionally biased region" description="Basic and acidic residues" evidence="1">
    <location>
        <begin position="8"/>
        <end position="19"/>
    </location>
</feature>
<sequence>MSDNNGNDTRRQRQVRFDDNVSVIQNDVPSSRTYSSKTSNKSSIKKPANPSSNKN</sequence>
<feature type="non-terminal residue" evidence="2">
    <location>
        <position position="55"/>
    </location>
</feature>
<protein>
    <submittedName>
        <fullName evidence="2">Uncharacterized protein</fullName>
    </submittedName>
</protein>
<dbReference type="EMBL" id="KY684100">
    <property type="protein sequence ID" value="ARF10106.1"/>
    <property type="molecule type" value="Genomic_DNA"/>
</dbReference>
<feature type="region of interest" description="Disordered" evidence="1">
    <location>
        <begin position="1"/>
        <end position="55"/>
    </location>
</feature>
<name>A0A1V0SEG7_9VIRU</name>
<feature type="compositionally biased region" description="Low complexity" evidence="1">
    <location>
        <begin position="30"/>
        <end position="46"/>
    </location>
</feature>
<evidence type="ECO:0000313" key="2">
    <source>
        <dbReference type="EMBL" id="ARF10106.1"/>
    </source>
</evidence>
<proteinExistence type="predicted"/>
<accession>A0A1V0SEG7</accession>
<evidence type="ECO:0000256" key="1">
    <source>
        <dbReference type="SAM" id="MobiDB-lite"/>
    </source>
</evidence>
<reference evidence="2" key="1">
    <citation type="journal article" date="2017" name="Science">
        <title>Giant viruses with an expanded complement of translation system components.</title>
        <authorList>
            <person name="Schulz F."/>
            <person name="Yutin N."/>
            <person name="Ivanova N.N."/>
            <person name="Ortega D.R."/>
            <person name="Lee T.K."/>
            <person name="Vierheilig J."/>
            <person name="Daims H."/>
            <person name="Horn M."/>
            <person name="Wagner M."/>
            <person name="Jensen G.J."/>
            <person name="Kyrpides N.C."/>
            <person name="Koonin E.V."/>
            <person name="Woyke T."/>
        </authorList>
    </citation>
    <scope>NUCLEOTIDE SEQUENCE</scope>
    <source>
        <strain evidence="2">ILV1</strain>
    </source>
</reference>
<organism evidence="2">
    <name type="scientific">Indivirus ILV1</name>
    <dbReference type="NCBI Taxonomy" id="1977633"/>
    <lineage>
        <taxon>Viruses</taxon>
        <taxon>Varidnaviria</taxon>
        <taxon>Bamfordvirae</taxon>
        <taxon>Nucleocytoviricota</taxon>
        <taxon>Megaviricetes</taxon>
        <taxon>Imitervirales</taxon>
        <taxon>Mimiviridae</taxon>
        <taxon>Klosneuvirinae</taxon>
        <taxon>Indivirus</taxon>
    </lineage>
</organism>
<gene>
    <name evidence="2" type="ORF">Indivirus_16_1</name>
</gene>